<keyword evidence="4" id="KW-1185">Reference proteome</keyword>
<dbReference type="InterPro" id="IPR013201">
    <property type="entry name" value="Prot_inhib_I29"/>
</dbReference>
<protein>
    <recommendedName>
        <fullName evidence="2">Cathepsin propeptide inhibitor domain-containing protein</fullName>
    </recommendedName>
</protein>
<keyword evidence="1" id="KW-0472">Membrane</keyword>
<evidence type="ECO:0000256" key="1">
    <source>
        <dbReference type="SAM" id="Phobius"/>
    </source>
</evidence>
<evidence type="ECO:0000259" key="2">
    <source>
        <dbReference type="SMART" id="SM00848"/>
    </source>
</evidence>
<dbReference type="InterPro" id="IPR038765">
    <property type="entry name" value="Papain-like_cys_pep_sf"/>
</dbReference>
<gene>
    <name evidence="3" type="ORF">PVAP13_1KG162300</name>
</gene>
<dbReference type="EMBL" id="CM029037">
    <property type="protein sequence ID" value="KAG2657944.1"/>
    <property type="molecule type" value="Genomic_DNA"/>
</dbReference>
<proteinExistence type="predicted"/>
<name>A0A8T0XL05_PANVG</name>
<comment type="caution">
    <text evidence="3">The sequence shown here is derived from an EMBL/GenBank/DDBJ whole genome shotgun (WGS) entry which is preliminary data.</text>
</comment>
<organism evidence="3 4">
    <name type="scientific">Panicum virgatum</name>
    <name type="common">Blackwell switchgrass</name>
    <dbReference type="NCBI Taxonomy" id="38727"/>
    <lineage>
        <taxon>Eukaryota</taxon>
        <taxon>Viridiplantae</taxon>
        <taxon>Streptophyta</taxon>
        <taxon>Embryophyta</taxon>
        <taxon>Tracheophyta</taxon>
        <taxon>Spermatophyta</taxon>
        <taxon>Magnoliopsida</taxon>
        <taxon>Liliopsida</taxon>
        <taxon>Poales</taxon>
        <taxon>Poaceae</taxon>
        <taxon>PACMAD clade</taxon>
        <taxon>Panicoideae</taxon>
        <taxon>Panicodae</taxon>
        <taxon>Paniceae</taxon>
        <taxon>Panicinae</taxon>
        <taxon>Panicum</taxon>
        <taxon>Panicum sect. Hiantes</taxon>
    </lineage>
</organism>
<feature type="transmembrane region" description="Helical" evidence="1">
    <location>
        <begin position="48"/>
        <end position="70"/>
    </location>
</feature>
<keyword evidence="1" id="KW-1133">Transmembrane helix</keyword>
<evidence type="ECO:0000313" key="4">
    <source>
        <dbReference type="Proteomes" id="UP000823388"/>
    </source>
</evidence>
<dbReference type="AlphaFoldDB" id="A0A8T0XL05"/>
<sequence>MFLRALGSLLIRRSSLRGIRCAQAPAQILGSASGRPPRSLHILRDLDAGVGTIGALAAGGLAALVGILYFQEDESGRGAREVTDRKGDIILDETIRATFMDRDGNFAWLEYIDYINFRRRHPEVTDPEVLDKMLKRRYTASDEDEAVKQDKLKIQKHEGVNIDDEVMKARFEDWMKEYDKAYPSEEDKARRCKVFKENAMAANKANGSFTNGAHLAPNNLGDWTKGELYRLRSRQGDFPSESYFRRMSKMYAEGRVDGVPGIVDAHDELECTEAVKQVQGTNRKEG</sequence>
<dbReference type="Gene3D" id="1.10.287.2250">
    <property type="match status" value="1"/>
</dbReference>
<dbReference type="Proteomes" id="UP000823388">
    <property type="component" value="Chromosome 1K"/>
</dbReference>
<keyword evidence="1" id="KW-0812">Transmembrane</keyword>
<feature type="domain" description="Cathepsin propeptide inhibitor" evidence="2">
    <location>
        <begin position="171"/>
        <end position="228"/>
    </location>
</feature>
<accession>A0A8T0XL05</accession>
<dbReference type="Pfam" id="PF08246">
    <property type="entry name" value="Inhibitor_I29"/>
    <property type="match status" value="1"/>
</dbReference>
<dbReference type="SMART" id="SM00848">
    <property type="entry name" value="Inhibitor_I29"/>
    <property type="match status" value="1"/>
</dbReference>
<dbReference type="SUPFAM" id="SSF54001">
    <property type="entry name" value="Cysteine proteinases"/>
    <property type="match status" value="1"/>
</dbReference>
<reference evidence="3" key="1">
    <citation type="submission" date="2020-05" db="EMBL/GenBank/DDBJ databases">
        <title>WGS assembly of Panicum virgatum.</title>
        <authorList>
            <person name="Lovell J.T."/>
            <person name="Jenkins J."/>
            <person name="Shu S."/>
            <person name="Juenger T.E."/>
            <person name="Schmutz J."/>
        </authorList>
    </citation>
    <scope>NUCLEOTIDE SEQUENCE</scope>
    <source>
        <strain evidence="3">AP13</strain>
    </source>
</reference>
<evidence type="ECO:0000313" key="3">
    <source>
        <dbReference type="EMBL" id="KAG2657944.1"/>
    </source>
</evidence>